<evidence type="ECO:0000313" key="1">
    <source>
        <dbReference type="EMBL" id="KAK6977151.1"/>
    </source>
</evidence>
<comment type="caution">
    <text evidence="1">The sequence shown here is derived from an EMBL/GenBank/DDBJ whole genome shotgun (WGS) entry which is preliminary data.</text>
</comment>
<organism evidence="1 2">
    <name type="scientific">Favolaschia claudopus</name>
    <dbReference type="NCBI Taxonomy" id="2862362"/>
    <lineage>
        <taxon>Eukaryota</taxon>
        <taxon>Fungi</taxon>
        <taxon>Dikarya</taxon>
        <taxon>Basidiomycota</taxon>
        <taxon>Agaricomycotina</taxon>
        <taxon>Agaricomycetes</taxon>
        <taxon>Agaricomycetidae</taxon>
        <taxon>Agaricales</taxon>
        <taxon>Marasmiineae</taxon>
        <taxon>Mycenaceae</taxon>
        <taxon>Favolaschia</taxon>
    </lineage>
</organism>
<evidence type="ECO:0000313" key="2">
    <source>
        <dbReference type="Proteomes" id="UP001362999"/>
    </source>
</evidence>
<proteinExistence type="predicted"/>
<dbReference type="EMBL" id="JAWWNJ010000171">
    <property type="protein sequence ID" value="KAK6977151.1"/>
    <property type="molecule type" value="Genomic_DNA"/>
</dbReference>
<dbReference type="AlphaFoldDB" id="A0AAV9ZAG6"/>
<sequence length="130" mass="14249">MLVTGGESGLDYEGKARRSLLGAQLDTYYNTCIIQDSSSSPSAIADLFHPNPVDPTHSAFSALTHLDFFMGNDSTLPDISLFPSLNHLCFGTWVPRDAALKLLETCPRLHWLLIVCLASFGSPQDPCEYD</sequence>
<accession>A0AAV9ZAG6</accession>
<keyword evidence="2" id="KW-1185">Reference proteome</keyword>
<gene>
    <name evidence="1" type="ORF">R3P38DRAFT_3237519</name>
</gene>
<name>A0AAV9ZAG6_9AGAR</name>
<dbReference type="Proteomes" id="UP001362999">
    <property type="component" value="Unassembled WGS sequence"/>
</dbReference>
<protein>
    <submittedName>
        <fullName evidence="1">Uncharacterized protein</fullName>
    </submittedName>
</protein>
<reference evidence="1 2" key="1">
    <citation type="journal article" date="2024" name="J Genomics">
        <title>Draft genome sequencing and assembly of Favolaschia claudopus CIRM-BRFM 2984 isolated from oak limbs.</title>
        <authorList>
            <person name="Navarro D."/>
            <person name="Drula E."/>
            <person name="Chaduli D."/>
            <person name="Cazenave R."/>
            <person name="Ahrendt S."/>
            <person name="Wang J."/>
            <person name="Lipzen A."/>
            <person name="Daum C."/>
            <person name="Barry K."/>
            <person name="Grigoriev I.V."/>
            <person name="Favel A."/>
            <person name="Rosso M.N."/>
            <person name="Martin F."/>
        </authorList>
    </citation>
    <scope>NUCLEOTIDE SEQUENCE [LARGE SCALE GENOMIC DNA]</scope>
    <source>
        <strain evidence="1 2">CIRM-BRFM 2984</strain>
    </source>
</reference>